<sequence>MRDFEASGCPPSSRRASAKLYTAEEKSDRGRQRWQEINDIPKHEERRRNRKTMAMFEVTGSRHAECQQTEHDLLGGKEKTFDRRRNLEMKMDHTRNSTDIVPKGQKT</sequence>
<evidence type="ECO:0000313" key="1">
    <source>
        <dbReference type="EMBL" id="KAG8011409.1"/>
    </source>
</evidence>
<accession>A0ACB7FB55</accession>
<organism evidence="1 2">
    <name type="scientific">Nibea albiflora</name>
    <name type="common">Yellow drum</name>
    <name type="synonym">Corvina albiflora</name>
    <dbReference type="NCBI Taxonomy" id="240163"/>
    <lineage>
        <taxon>Eukaryota</taxon>
        <taxon>Metazoa</taxon>
        <taxon>Chordata</taxon>
        <taxon>Craniata</taxon>
        <taxon>Vertebrata</taxon>
        <taxon>Euteleostomi</taxon>
        <taxon>Actinopterygii</taxon>
        <taxon>Neopterygii</taxon>
        <taxon>Teleostei</taxon>
        <taxon>Neoteleostei</taxon>
        <taxon>Acanthomorphata</taxon>
        <taxon>Eupercaria</taxon>
        <taxon>Sciaenidae</taxon>
        <taxon>Nibea</taxon>
    </lineage>
</organism>
<name>A0ACB7FB55_NIBAL</name>
<comment type="caution">
    <text evidence="1">The sequence shown here is derived from an EMBL/GenBank/DDBJ whole genome shotgun (WGS) entry which is preliminary data.</text>
</comment>
<gene>
    <name evidence="1" type="ORF">GBF38_006187</name>
</gene>
<dbReference type="EMBL" id="CM024802">
    <property type="protein sequence ID" value="KAG8011409.1"/>
    <property type="molecule type" value="Genomic_DNA"/>
</dbReference>
<proteinExistence type="predicted"/>
<protein>
    <submittedName>
        <fullName evidence="1">Uncharacterized protein</fullName>
    </submittedName>
</protein>
<dbReference type="Proteomes" id="UP000805704">
    <property type="component" value="Chromosome 14"/>
</dbReference>
<keyword evidence="2" id="KW-1185">Reference proteome</keyword>
<evidence type="ECO:0000313" key="2">
    <source>
        <dbReference type="Proteomes" id="UP000805704"/>
    </source>
</evidence>
<reference evidence="1" key="1">
    <citation type="submission" date="2020-04" db="EMBL/GenBank/DDBJ databases">
        <title>A chromosome-scale assembly and high-density genetic map of the yellow drum (Nibea albiflora) genome.</title>
        <authorList>
            <person name="Xu D."/>
            <person name="Zhang W."/>
            <person name="Chen R."/>
            <person name="Tan P."/>
            <person name="Wang L."/>
            <person name="Song H."/>
            <person name="Tian L."/>
            <person name="Zhu Q."/>
            <person name="Wang B."/>
        </authorList>
    </citation>
    <scope>NUCLEOTIDE SEQUENCE</scope>
    <source>
        <strain evidence="1">ZJHYS-2018</strain>
    </source>
</reference>